<feature type="transmembrane region" description="Helical" evidence="1">
    <location>
        <begin position="74"/>
        <end position="98"/>
    </location>
</feature>
<dbReference type="STRING" id="1679444.PYTT_0143"/>
<keyword evidence="3" id="KW-1185">Reference proteome</keyword>
<keyword evidence="1" id="KW-0472">Membrane</keyword>
<accession>A0A1C7PEV0</accession>
<evidence type="ECO:0008006" key="4">
    <source>
        <dbReference type="Google" id="ProtNLM"/>
    </source>
</evidence>
<keyword evidence="1" id="KW-1133">Transmembrane helix</keyword>
<dbReference type="EMBL" id="LT629973">
    <property type="protein sequence ID" value="SEH71003.1"/>
    <property type="molecule type" value="Genomic_DNA"/>
</dbReference>
<organism evidence="2 3">
    <name type="scientific">Akkermansia glycaniphila</name>
    <dbReference type="NCBI Taxonomy" id="1679444"/>
    <lineage>
        <taxon>Bacteria</taxon>
        <taxon>Pseudomonadati</taxon>
        <taxon>Verrucomicrobiota</taxon>
        <taxon>Verrucomicrobiia</taxon>
        <taxon>Verrucomicrobiales</taxon>
        <taxon>Akkermansiaceae</taxon>
        <taxon>Akkermansia</taxon>
    </lineage>
</organism>
<sequence>MIPRVQNRPPRELSDAYLAAEKEFITHGGAASPWSGTVLSYRHGVRAWCFWGTLILLFSLFVCYEMIVDPEEQSFRWVVLVFSGVASLLGAFCLVVLLRRAWKRDFVSMSVQGLEVYDVVAWKAETWFCTWDDIMSVSLSDSSLFLQLAMRDGLSRKIYLPLLSRKERSMLFERIFLQMGPTIQEDGNT</sequence>
<keyword evidence="1" id="KW-0812">Transmembrane</keyword>
<evidence type="ECO:0000313" key="2">
    <source>
        <dbReference type="EMBL" id="SEH71003.1"/>
    </source>
</evidence>
<evidence type="ECO:0000256" key="1">
    <source>
        <dbReference type="SAM" id="Phobius"/>
    </source>
</evidence>
<dbReference type="KEGG" id="agl:PYTT_0143"/>
<dbReference type="AlphaFoldDB" id="A0A1C7PEV0"/>
<dbReference type="RefSeq" id="WP_067772265.1">
    <property type="nucleotide sequence ID" value="NZ_LIGX01000002.1"/>
</dbReference>
<dbReference type="Proteomes" id="UP000176204">
    <property type="component" value="Chromosome I"/>
</dbReference>
<reference evidence="3" key="1">
    <citation type="submission" date="2016-09" db="EMBL/GenBank/DDBJ databases">
        <authorList>
            <person name="Koehorst J."/>
        </authorList>
    </citation>
    <scope>NUCLEOTIDE SEQUENCE [LARGE SCALE GENOMIC DNA]</scope>
</reference>
<evidence type="ECO:0000313" key="3">
    <source>
        <dbReference type="Proteomes" id="UP000176204"/>
    </source>
</evidence>
<protein>
    <recommendedName>
        <fullName evidence="4">YcxB-like protein</fullName>
    </recommendedName>
</protein>
<feature type="transmembrane region" description="Helical" evidence="1">
    <location>
        <begin position="48"/>
        <end position="68"/>
    </location>
</feature>
<gene>
    <name evidence="2" type="ORF">PYTT_0143</name>
</gene>
<proteinExistence type="predicted"/>
<name>A0A1C7PEV0_9BACT</name>